<sequence length="131" mass="16440">MVFKTYDEELPEFAHPDFYNDMVEQYWLDMWWLSATEQNRQRDEKETLSDEAWKIEGDDIRHLTHDHTYKMFVNLERHQEEIKELEIEKIRQILWELHYQDNIRTDIWRLFEESLDDIRSDICRLFYLSHL</sequence>
<protein>
    <submittedName>
        <fullName evidence="1">Uncharacterized protein</fullName>
    </submittedName>
</protein>
<proteinExistence type="predicted"/>
<dbReference type="EMBL" id="LR862142">
    <property type="protein sequence ID" value="CAD1823006.1"/>
    <property type="molecule type" value="Genomic_DNA"/>
</dbReference>
<evidence type="ECO:0000313" key="1">
    <source>
        <dbReference type="EMBL" id="CAD1823006.1"/>
    </source>
</evidence>
<dbReference type="AlphaFoldDB" id="A0A6V7NX92"/>
<accession>A0A6V7NX92</accession>
<organism evidence="1">
    <name type="scientific">Ananas comosus var. bracteatus</name>
    <name type="common">red pineapple</name>
    <dbReference type="NCBI Taxonomy" id="296719"/>
    <lineage>
        <taxon>Eukaryota</taxon>
        <taxon>Viridiplantae</taxon>
        <taxon>Streptophyta</taxon>
        <taxon>Embryophyta</taxon>
        <taxon>Tracheophyta</taxon>
        <taxon>Spermatophyta</taxon>
        <taxon>Magnoliopsida</taxon>
        <taxon>Liliopsida</taxon>
        <taxon>Poales</taxon>
        <taxon>Bromeliaceae</taxon>
        <taxon>Bromelioideae</taxon>
        <taxon>Ananas</taxon>
    </lineage>
</organism>
<name>A0A6V7NX92_ANACO</name>
<gene>
    <name evidence="1" type="ORF">CB5_LOCUS6217</name>
</gene>
<reference evidence="1" key="1">
    <citation type="submission" date="2020-07" db="EMBL/GenBank/DDBJ databases">
        <authorList>
            <person name="Lin J."/>
        </authorList>
    </citation>
    <scope>NUCLEOTIDE SEQUENCE</scope>
</reference>